<evidence type="ECO:0000256" key="4">
    <source>
        <dbReference type="ARBA" id="ARBA00022801"/>
    </source>
</evidence>
<evidence type="ECO:0000313" key="9">
    <source>
        <dbReference type="EMBL" id="KAK4520290.1"/>
    </source>
</evidence>
<evidence type="ECO:0000256" key="3">
    <source>
        <dbReference type="ARBA" id="ARBA00022723"/>
    </source>
</evidence>
<gene>
    <name evidence="9" type="ORF">ATC70_008423</name>
</gene>
<dbReference type="EMBL" id="JASEJX010000011">
    <property type="protein sequence ID" value="KAK4520290.1"/>
    <property type="molecule type" value="Genomic_DNA"/>
</dbReference>
<dbReference type="CDD" id="cd01011">
    <property type="entry name" value="nicotinamidase"/>
    <property type="match status" value="1"/>
</dbReference>
<dbReference type="InterPro" id="IPR000868">
    <property type="entry name" value="Isochorismatase-like_dom"/>
</dbReference>
<keyword evidence="4" id="KW-0378">Hydrolase</keyword>
<accession>A0AAN7DSF8</accession>
<evidence type="ECO:0000256" key="6">
    <source>
        <dbReference type="ARBA" id="ARBA00039017"/>
    </source>
</evidence>
<dbReference type="SUPFAM" id="SSF52499">
    <property type="entry name" value="Isochorismatase-like hydrolases"/>
    <property type="match status" value="1"/>
</dbReference>
<dbReference type="FunFam" id="3.40.50.850:FF:000006">
    <property type="entry name" value="Bifunctional pyrazinamidase/nicotinamidase"/>
    <property type="match status" value="1"/>
</dbReference>
<reference evidence="9 10" key="1">
    <citation type="submission" date="2022-11" db="EMBL/GenBank/DDBJ databases">
        <title>Mucor velutinosus strain NIH1002 WGS.</title>
        <authorList>
            <person name="Subramanian P."/>
            <person name="Mullikin J.C."/>
            <person name="Segre J.A."/>
            <person name="Zelazny A.M."/>
        </authorList>
    </citation>
    <scope>NUCLEOTIDE SEQUENCE [LARGE SCALE GENOMIC DNA]</scope>
    <source>
        <strain evidence="9 10">NIH1002</strain>
    </source>
</reference>
<sequence length="213" mass="23957">MSKIALVLVDIQNDFLEGGSLAVADSNSILQPVNSLIKQVKAQGGLIVASKDWHPQNHISFASNHADKQVFETKEIEYEGVKQTQVMWPDHCVQHSFGSELSKQMDEKDIDFIVHKGMNERVDSYSAFADNNYSEITRLAKILYQHHVETVIVVGLAADYCVKWTCLDAIKFGFKTVLVKDCTKPVDPQQFECTLSELKTKGVSIQHYSDTFC</sequence>
<dbReference type="NCBIfam" id="NF008623">
    <property type="entry name" value="PRK11609.1"/>
    <property type="match status" value="1"/>
</dbReference>
<dbReference type="PANTHER" id="PTHR11080">
    <property type="entry name" value="PYRAZINAMIDASE/NICOTINAMIDASE"/>
    <property type="match status" value="1"/>
</dbReference>
<proteinExistence type="inferred from homology"/>
<comment type="pathway">
    <text evidence="5">Cofactor biosynthesis; nicotinate biosynthesis; nicotinate from nicotinamide: step 1/1.</text>
</comment>
<evidence type="ECO:0000313" key="10">
    <source>
        <dbReference type="Proteomes" id="UP001304243"/>
    </source>
</evidence>
<evidence type="ECO:0000256" key="7">
    <source>
        <dbReference type="ARBA" id="ARBA00043224"/>
    </source>
</evidence>
<evidence type="ECO:0000259" key="8">
    <source>
        <dbReference type="Pfam" id="PF00857"/>
    </source>
</evidence>
<dbReference type="Proteomes" id="UP001304243">
    <property type="component" value="Unassembled WGS sequence"/>
</dbReference>
<keyword evidence="10" id="KW-1185">Reference proteome</keyword>
<evidence type="ECO:0000256" key="1">
    <source>
        <dbReference type="ARBA" id="ARBA00006336"/>
    </source>
</evidence>
<dbReference type="AlphaFoldDB" id="A0AAN7DSF8"/>
<dbReference type="EC" id="3.5.1.19" evidence="6"/>
<dbReference type="GeneID" id="89952109"/>
<evidence type="ECO:0000256" key="2">
    <source>
        <dbReference type="ARBA" id="ARBA00022642"/>
    </source>
</evidence>
<dbReference type="Gene3D" id="3.40.50.850">
    <property type="entry name" value="Isochorismatase-like"/>
    <property type="match status" value="1"/>
</dbReference>
<feature type="domain" description="Isochorismatase-like" evidence="8">
    <location>
        <begin position="5"/>
        <end position="201"/>
    </location>
</feature>
<dbReference type="Pfam" id="PF00857">
    <property type="entry name" value="Isochorismatase"/>
    <property type="match status" value="1"/>
</dbReference>
<keyword evidence="3" id="KW-0479">Metal-binding</keyword>
<dbReference type="GO" id="GO:0008936">
    <property type="term" value="F:nicotinamidase activity"/>
    <property type="evidence" value="ECO:0007669"/>
    <property type="project" value="UniProtKB-EC"/>
</dbReference>
<dbReference type="InterPro" id="IPR052347">
    <property type="entry name" value="Isochorismatase_Nicotinamidase"/>
</dbReference>
<name>A0AAN7DSF8_9FUNG</name>
<keyword evidence="2" id="KW-0662">Pyridine nucleotide biosynthesis</keyword>
<dbReference type="GO" id="GO:0019363">
    <property type="term" value="P:pyridine nucleotide biosynthetic process"/>
    <property type="evidence" value="ECO:0007669"/>
    <property type="project" value="UniProtKB-KW"/>
</dbReference>
<comment type="caution">
    <text evidence="9">The sequence shown here is derived from an EMBL/GenBank/DDBJ whole genome shotgun (WGS) entry which is preliminary data.</text>
</comment>
<dbReference type="InterPro" id="IPR036380">
    <property type="entry name" value="Isochorismatase-like_sf"/>
</dbReference>
<dbReference type="RefSeq" id="XP_064686956.1">
    <property type="nucleotide sequence ID" value="XM_064827672.1"/>
</dbReference>
<dbReference type="GO" id="GO:0046872">
    <property type="term" value="F:metal ion binding"/>
    <property type="evidence" value="ECO:0007669"/>
    <property type="project" value="UniProtKB-KW"/>
</dbReference>
<dbReference type="PANTHER" id="PTHR11080:SF2">
    <property type="entry name" value="LD05707P"/>
    <property type="match status" value="1"/>
</dbReference>
<organism evidence="9 10">
    <name type="scientific">Mucor velutinosus</name>
    <dbReference type="NCBI Taxonomy" id="708070"/>
    <lineage>
        <taxon>Eukaryota</taxon>
        <taxon>Fungi</taxon>
        <taxon>Fungi incertae sedis</taxon>
        <taxon>Mucoromycota</taxon>
        <taxon>Mucoromycotina</taxon>
        <taxon>Mucoromycetes</taxon>
        <taxon>Mucorales</taxon>
        <taxon>Mucorineae</taxon>
        <taxon>Mucoraceae</taxon>
        <taxon>Mucor</taxon>
    </lineage>
</organism>
<comment type="similarity">
    <text evidence="1">Belongs to the isochorismatase family.</text>
</comment>
<evidence type="ECO:0000256" key="5">
    <source>
        <dbReference type="ARBA" id="ARBA00037900"/>
    </source>
</evidence>
<protein>
    <recommendedName>
        <fullName evidence="6">nicotinamidase</fullName>
        <ecNumber evidence="6">3.5.1.19</ecNumber>
    </recommendedName>
    <alternativeName>
        <fullName evidence="7">Nicotinamide deamidase</fullName>
    </alternativeName>
</protein>